<name>N4UZB3_FUSC1</name>
<evidence type="ECO:0000256" key="2">
    <source>
        <dbReference type="SAM" id="MobiDB-lite"/>
    </source>
</evidence>
<dbReference type="HOGENOM" id="CLU_483152_0_0_1"/>
<dbReference type="AlphaFoldDB" id="N4UZB3"/>
<evidence type="ECO:0000313" key="3">
    <source>
        <dbReference type="EMBL" id="ENH75490.1"/>
    </source>
</evidence>
<dbReference type="SUPFAM" id="SSF101447">
    <property type="entry name" value="Formin homology 2 domain (FH2 domain)"/>
    <property type="match status" value="1"/>
</dbReference>
<feature type="coiled-coil region" evidence="1">
    <location>
        <begin position="462"/>
        <end position="539"/>
    </location>
</feature>
<dbReference type="STRING" id="1229664.N4UZB3"/>
<evidence type="ECO:0000313" key="4">
    <source>
        <dbReference type="Proteomes" id="UP000016928"/>
    </source>
</evidence>
<dbReference type="Proteomes" id="UP000016928">
    <property type="component" value="Unassembled WGS sequence"/>
</dbReference>
<sequence>MPCAIASVDDDVSPIHSSYEIDLVLSLAPGTPIKLYRVTLRALQEEVPTEGPDPWADAIIDRGSDRGSSPMSDGEDLIDSVTRSFTIWSGSVPCASGRTTLSNSSWSQAQATIHGNATSVTSGANVKVSCFGDIKGRDDSYMLPHTQALNMSPIKIENRSNGEILDVCFEIEDTEDETEAIDPRITAVLQTDNDTSDPIPARQLNFELVIWTMPERFISSDRTTRILAKPDPKVSSITLTGRFDSKGSLFDIHIPLKLKGLDNTSDVTLRACASSVISLDVVKNPTVSSEVEQEFKSPALGLRFQLNRHLDILVPTPALEPICPAGRARSGVVLDAIREFSRATAFTVYIEARNASPKLQSVSDAVSQGFFKTSSSSRFQLASMYAGLGAKIVQLGADETLAPPSYEETEPPPPPPPPPIDHKPDRKRPRQDTETERAEEIALIWAELQMLKQAKATDWQRIAFLEKENQELRETVAKLQEQYKAFDKSQQDIHHSFGALETAVEKNTQEFEESVGNELAELREDISQLDHQLSFIQEGQVSDESVAKIKDAVLLDITSRLSGD</sequence>
<reference evidence="4" key="2">
    <citation type="journal article" date="2014" name="PLoS ONE">
        <title>Genome and Transcriptome Analysis of the Fungal Pathogen Fusarium oxysporum f. sp. cubense Causing Banana Vascular Wilt Disease.</title>
        <authorList>
            <person name="Guo L."/>
            <person name="Han L."/>
            <person name="Yang L."/>
            <person name="Zeng H."/>
            <person name="Fan D."/>
            <person name="Zhu Y."/>
            <person name="Feng Y."/>
            <person name="Wang G."/>
            <person name="Peng C."/>
            <person name="Jiang X."/>
            <person name="Zhou D."/>
            <person name="Ni P."/>
            <person name="Liang C."/>
            <person name="Liu L."/>
            <person name="Wang J."/>
            <person name="Mao C."/>
            <person name="Fang X."/>
            <person name="Peng M."/>
            <person name="Huang J."/>
        </authorList>
    </citation>
    <scope>NUCLEOTIDE SEQUENCE [LARGE SCALE GENOMIC DNA]</scope>
    <source>
        <strain evidence="4">race 1</strain>
    </source>
</reference>
<dbReference type="OrthoDB" id="5057046at2759"/>
<proteinExistence type="predicted"/>
<protein>
    <submittedName>
        <fullName evidence="3">Uncharacterized protein</fullName>
    </submittedName>
</protein>
<reference evidence="4" key="1">
    <citation type="submission" date="2012-09" db="EMBL/GenBank/DDBJ databases">
        <title>Genome sequencing and comparative transcriptomics of race 1 and race 4 of banana pathogen: Fusarium oxysporum f. sp. cubense.</title>
        <authorList>
            <person name="Fang X."/>
            <person name="Huang J."/>
        </authorList>
    </citation>
    <scope>NUCLEOTIDE SEQUENCE [LARGE SCALE GENOMIC DNA]</scope>
    <source>
        <strain evidence="4">race 1</strain>
    </source>
</reference>
<dbReference type="VEuPathDB" id="FungiDB:FOC1_g10005463"/>
<organism evidence="3 4">
    <name type="scientific">Fusarium oxysporum f. sp. cubense (strain race 1)</name>
    <name type="common">Panama disease fungus</name>
    <dbReference type="NCBI Taxonomy" id="1229664"/>
    <lineage>
        <taxon>Eukaryota</taxon>
        <taxon>Fungi</taxon>
        <taxon>Dikarya</taxon>
        <taxon>Ascomycota</taxon>
        <taxon>Pezizomycotina</taxon>
        <taxon>Sordariomycetes</taxon>
        <taxon>Hypocreomycetidae</taxon>
        <taxon>Hypocreales</taxon>
        <taxon>Nectriaceae</taxon>
        <taxon>Fusarium</taxon>
        <taxon>Fusarium oxysporum species complex</taxon>
    </lineage>
</organism>
<dbReference type="EMBL" id="KB729965">
    <property type="protein sequence ID" value="ENH75490.1"/>
    <property type="molecule type" value="Genomic_DNA"/>
</dbReference>
<evidence type="ECO:0000256" key="1">
    <source>
        <dbReference type="SAM" id="Coils"/>
    </source>
</evidence>
<accession>N4UZB3</accession>
<keyword evidence="1" id="KW-0175">Coiled coil</keyword>
<gene>
    <name evidence="3" type="ORF">FOC1_g10005463</name>
</gene>
<feature type="compositionally biased region" description="Basic and acidic residues" evidence="2">
    <location>
        <begin position="420"/>
        <end position="436"/>
    </location>
</feature>
<feature type="region of interest" description="Disordered" evidence="2">
    <location>
        <begin position="402"/>
        <end position="436"/>
    </location>
</feature>